<evidence type="ECO:0000313" key="1">
    <source>
        <dbReference type="EMBL" id="KAF9738599.1"/>
    </source>
</evidence>
<name>A0A9P6GNC8_9PLEO</name>
<dbReference type="EMBL" id="WJXW01000003">
    <property type="protein sequence ID" value="KAF9738599.1"/>
    <property type="molecule type" value="Genomic_DNA"/>
</dbReference>
<sequence>MEKRRSTYKSTPRRRVSPLRIILATRKESMPTLRLLRLISTP</sequence>
<protein>
    <submittedName>
        <fullName evidence="1">Uncharacterized protein</fullName>
    </submittedName>
</protein>
<dbReference type="AlphaFoldDB" id="A0A9P6GNC8"/>
<accession>A0A9P6GNC8</accession>
<keyword evidence="2" id="KW-1185">Reference proteome</keyword>
<organism evidence="1 2">
    <name type="scientific">Paraphaeosphaeria minitans</name>
    <dbReference type="NCBI Taxonomy" id="565426"/>
    <lineage>
        <taxon>Eukaryota</taxon>
        <taxon>Fungi</taxon>
        <taxon>Dikarya</taxon>
        <taxon>Ascomycota</taxon>
        <taxon>Pezizomycotina</taxon>
        <taxon>Dothideomycetes</taxon>
        <taxon>Pleosporomycetidae</taxon>
        <taxon>Pleosporales</taxon>
        <taxon>Massarineae</taxon>
        <taxon>Didymosphaeriaceae</taxon>
        <taxon>Paraphaeosphaeria</taxon>
    </lineage>
</organism>
<reference evidence="1" key="1">
    <citation type="journal article" date="2020" name="Mol. Plant Microbe Interact.">
        <title>Genome Sequence of the Biocontrol Agent Coniothyrium minitans strain Conio (IMI 134523).</title>
        <authorList>
            <person name="Patel D."/>
            <person name="Shittu T.A."/>
            <person name="Baroncelli R."/>
            <person name="Muthumeenakshi S."/>
            <person name="Osborne T.H."/>
            <person name="Janganan T.K."/>
            <person name="Sreenivasaprasad S."/>
        </authorList>
    </citation>
    <scope>NUCLEOTIDE SEQUENCE</scope>
    <source>
        <strain evidence="1">Conio</strain>
    </source>
</reference>
<gene>
    <name evidence="1" type="ORF">PMIN01_03882</name>
</gene>
<comment type="caution">
    <text evidence="1">The sequence shown here is derived from an EMBL/GenBank/DDBJ whole genome shotgun (WGS) entry which is preliminary data.</text>
</comment>
<proteinExistence type="predicted"/>
<evidence type="ECO:0000313" key="2">
    <source>
        <dbReference type="Proteomes" id="UP000756921"/>
    </source>
</evidence>
<dbReference type="Proteomes" id="UP000756921">
    <property type="component" value="Unassembled WGS sequence"/>
</dbReference>